<keyword evidence="1" id="KW-0175">Coiled coil</keyword>
<dbReference type="InterPro" id="IPR024138">
    <property type="entry name" value="Pericentriolar_Pcm1"/>
</dbReference>
<feature type="compositionally biased region" description="Polar residues" evidence="2">
    <location>
        <begin position="1095"/>
        <end position="1107"/>
    </location>
</feature>
<dbReference type="PANTHER" id="PTHR14164">
    <property type="entry name" value="PERICENTRIOLAR MATERIAL 1-RELATED"/>
    <property type="match status" value="1"/>
</dbReference>
<feature type="compositionally biased region" description="Polar residues" evidence="2">
    <location>
        <begin position="497"/>
        <end position="507"/>
    </location>
</feature>
<feature type="compositionally biased region" description="Basic and acidic residues" evidence="2">
    <location>
        <begin position="1173"/>
        <end position="1183"/>
    </location>
</feature>
<evidence type="ECO:0008006" key="5">
    <source>
        <dbReference type="Google" id="ProtNLM"/>
    </source>
</evidence>
<name>A0A834P4C5_VESPE</name>
<feature type="compositionally biased region" description="Low complexity" evidence="2">
    <location>
        <begin position="632"/>
        <end position="641"/>
    </location>
</feature>
<evidence type="ECO:0000313" key="4">
    <source>
        <dbReference type="Proteomes" id="UP000600918"/>
    </source>
</evidence>
<comment type="caution">
    <text evidence="3">The sequence shown here is derived from an EMBL/GenBank/DDBJ whole genome shotgun (WGS) entry which is preliminary data.</text>
</comment>
<feature type="region of interest" description="Disordered" evidence="2">
    <location>
        <begin position="465"/>
        <end position="530"/>
    </location>
</feature>
<feature type="compositionally biased region" description="Polar residues" evidence="2">
    <location>
        <begin position="1"/>
        <end position="17"/>
    </location>
</feature>
<accession>A0A834P4C5</accession>
<feature type="compositionally biased region" description="Acidic residues" evidence="2">
    <location>
        <begin position="472"/>
        <end position="492"/>
    </location>
</feature>
<reference evidence="3" key="1">
    <citation type="journal article" date="2020" name="G3 (Bethesda)">
        <title>High-Quality Assemblies for Three Invasive Social Wasps from the &lt;i&gt;Vespula&lt;/i&gt; Genus.</title>
        <authorList>
            <person name="Harrop T.W.R."/>
            <person name="Guhlin J."/>
            <person name="McLaughlin G.M."/>
            <person name="Permina E."/>
            <person name="Stockwell P."/>
            <person name="Gilligan J."/>
            <person name="Le Lec M.F."/>
            <person name="Gruber M.A.M."/>
            <person name="Quinn O."/>
            <person name="Lovegrove M."/>
            <person name="Duncan E.J."/>
            <person name="Remnant E.J."/>
            <person name="Van Eeckhoven J."/>
            <person name="Graham B."/>
            <person name="Knapp R.A."/>
            <person name="Langford K.W."/>
            <person name="Kronenberg Z."/>
            <person name="Press M.O."/>
            <person name="Eacker S.M."/>
            <person name="Wilson-Rankin E.E."/>
            <person name="Purcell J."/>
            <person name="Lester P.J."/>
            <person name="Dearden P.K."/>
        </authorList>
    </citation>
    <scope>NUCLEOTIDE SEQUENCE</scope>
    <source>
        <strain evidence="3">Volc-1</strain>
    </source>
</reference>
<dbReference type="GO" id="GO:0034451">
    <property type="term" value="C:centriolar satellite"/>
    <property type="evidence" value="ECO:0007669"/>
    <property type="project" value="TreeGrafter"/>
</dbReference>
<evidence type="ECO:0000256" key="1">
    <source>
        <dbReference type="SAM" id="Coils"/>
    </source>
</evidence>
<feature type="region of interest" description="Disordered" evidence="2">
    <location>
        <begin position="1"/>
        <end position="44"/>
    </location>
</feature>
<keyword evidence="4" id="KW-1185">Reference proteome</keyword>
<dbReference type="GO" id="GO:0071539">
    <property type="term" value="P:protein localization to centrosome"/>
    <property type="evidence" value="ECO:0007669"/>
    <property type="project" value="InterPro"/>
</dbReference>
<feature type="region of interest" description="Disordered" evidence="2">
    <location>
        <begin position="802"/>
        <end position="845"/>
    </location>
</feature>
<feature type="compositionally biased region" description="Low complexity" evidence="2">
    <location>
        <begin position="802"/>
        <end position="812"/>
    </location>
</feature>
<dbReference type="GO" id="GO:0034454">
    <property type="term" value="P:microtubule anchoring at centrosome"/>
    <property type="evidence" value="ECO:0007669"/>
    <property type="project" value="InterPro"/>
</dbReference>
<evidence type="ECO:0000256" key="2">
    <source>
        <dbReference type="SAM" id="MobiDB-lite"/>
    </source>
</evidence>
<dbReference type="GO" id="GO:0036064">
    <property type="term" value="C:ciliary basal body"/>
    <property type="evidence" value="ECO:0007669"/>
    <property type="project" value="TreeGrafter"/>
</dbReference>
<dbReference type="GO" id="GO:1905515">
    <property type="term" value="P:non-motile cilium assembly"/>
    <property type="evidence" value="ECO:0007669"/>
    <property type="project" value="TreeGrafter"/>
</dbReference>
<proteinExistence type="predicted"/>
<feature type="compositionally biased region" description="Basic and acidic residues" evidence="2">
    <location>
        <begin position="890"/>
        <end position="900"/>
    </location>
</feature>
<feature type="region of interest" description="Disordered" evidence="2">
    <location>
        <begin position="617"/>
        <end position="654"/>
    </location>
</feature>
<dbReference type="Proteomes" id="UP000600918">
    <property type="component" value="Unassembled WGS sequence"/>
</dbReference>
<dbReference type="EMBL" id="JACSDY010000005">
    <property type="protein sequence ID" value="KAF7427478.1"/>
    <property type="molecule type" value="Genomic_DNA"/>
</dbReference>
<feature type="compositionally biased region" description="Basic and acidic residues" evidence="2">
    <location>
        <begin position="20"/>
        <end position="29"/>
    </location>
</feature>
<gene>
    <name evidence="3" type="ORF">H0235_007172</name>
</gene>
<feature type="region of interest" description="Disordered" evidence="2">
    <location>
        <begin position="1165"/>
        <end position="1184"/>
    </location>
</feature>
<feature type="region of interest" description="Disordered" evidence="2">
    <location>
        <begin position="872"/>
        <end position="904"/>
    </location>
</feature>
<sequence length="1198" mass="132660">MSSGVNDGPRNTGTLPKSNRRSDRNRERSAANQQMANRSAYHRHVQQHSNNLPINILLSSGVILVLRIQYVESCYFSVVESSVLSCPRLLLDWQLVSERGPLRTTKNSNTRSVSSLPSTSYQEISEFVSHSSGRHCNYSTEDCTSWPKMVLPTESQTQSPSCLQGTKPSNVDKMPDRNQVESRLNQIRDYIGVTSTMMDSLSQSSDPRAQTQNEKLSRMVEDLRDSETKLAKLLETYHNHGITNQIAGFVKRIGPVCSGLGSFAFGSTILYQSRSLNLFTHECSIEMSIYNIRNGGNGDSGKEDGEENTDTSREMILRRKMEESQRKLVQLQEYHANLVGMQHRVRERLNEARQAQQALLQQENQAAGTSTWEGNNRLVAPLPTNVEELQSETAALRGKLTQLQSKKKHMDHLLAELQVVEMSDRASCSSDGSRNVTRDKAAELEAMKAQLNHLKALMEEATRVRECLDSTSEPEPDVDVNGEGAEENESQEEGGSLCSSSNALENQMDNDDVTREKTRNSRQRPTVEEVQAVTRELKEQSALLQATRAELQRLKQPLVASTVHSPPVSIFPGSTPPPSLVGVNIEKKQSNNVSDIQPVQTKRRQIEDFVKKDQGQTSSINRNVGGTDLNSHRSSSSRISHTGTPTNVWPPIAATGGTNEQNIDEMLENLMDVGPQTTTIENGFTGNYWGYPPVPMNQSQHGSAEYYHNLLLNSQVQQLQVQQLQVMGTTIQQCCQLLWVQQRELQSMRTAITQLQLQLRQSQTVQRSNNSENQEEYSNLSRSVHHLADTLDAALPPSSSLPNLVSLPNTSPALSHSVVGTNSQQHQQQQLNNQVPPGNRANNYWDNFRSYSRQNLLSGSAKTVTDSTTASISNSATSANSASSAVHTSLGKDKRNREQGADNLPLPSLMIAETQYSLNLQQQSNLQQQERENTTMRSNIITNEVSQADNSGEEAHSSFRLPHATNDENFLHNLSPEMREVIKSLVVANKKRPDNLVTILKEITAISEDKRLPLLLISLRFLQDTQPLQNAQNEVADQTGSDSCRSSDEDSDVGAILGFNLENQCSLNELVASTHAGSSSSPMAQVPLIDRLEIPTSSSPDNDNAPASASALKPGCNEDLAEADQSRSESSGNQQIHHNEENNEQMQDDVALSLGAALGTLEAALVESDDDETTAKDEHDRGKLTTRRYQFYEFAKTA</sequence>
<protein>
    <recommendedName>
        <fullName evidence="5">Pericentriolar material 1 protein</fullName>
    </recommendedName>
</protein>
<feature type="region of interest" description="Disordered" evidence="2">
    <location>
        <begin position="1094"/>
        <end position="1151"/>
    </location>
</feature>
<feature type="coiled-coil region" evidence="1">
    <location>
        <begin position="345"/>
        <end position="406"/>
    </location>
</feature>
<organism evidence="3 4">
    <name type="scientific">Vespula pensylvanica</name>
    <name type="common">Western yellow jacket</name>
    <name type="synonym">Wasp</name>
    <dbReference type="NCBI Taxonomy" id="30213"/>
    <lineage>
        <taxon>Eukaryota</taxon>
        <taxon>Metazoa</taxon>
        <taxon>Ecdysozoa</taxon>
        <taxon>Arthropoda</taxon>
        <taxon>Hexapoda</taxon>
        <taxon>Insecta</taxon>
        <taxon>Pterygota</taxon>
        <taxon>Neoptera</taxon>
        <taxon>Endopterygota</taxon>
        <taxon>Hymenoptera</taxon>
        <taxon>Apocrita</taxon>
        <taxon>Aculeata</taxon>
        <taxon>Vespoidea</taxon>
        <taxon>Vespidae</taxon>
        <taxon>Vespinae</taxon>
        <taxon>Vespula</taxon>
    </lineage>
</organism>
<feature type="compositionally biased region" description="Low complexity" evidence="2">
    <location>
        <begin position="822"/>
        <end position="834"/>
    </location>
</feature>
<feature type="compositionally biased region" description="Polar residues" evidence="2">
    <location>
        <begin position="154"/>
        <end position="169"/>
    </location>
</feature>
<dbReference type="PANTHER" id="PTHR14164:SF12">
    <property type="entry name" value="PERICENTRIOLAR MATERIAL 1 PROTEIN"/>
    <property type="match status" value="1"/>
</dbReference>
<feature type="compositionally biased region" description="Low complexity" evidence="2">
    <location>
        <begin position="872"/>
        <end position="889"/>
    </location>
</feature>
<dbReference type="AlphaFoldDB" id="A0A834P4C5"/>
<evidence type="ECO:0000313" key="3">
    <source>
        <dbReference type="EMBL" id="KAF7427478.1"/>
    </source>
</evidence>
<feature type="region of interest" description="Disordered" evidence="2">
    <location>
        <begin position="154"/>
        <end position="175"/>
    </location>
</feature>